<proteinExistence type="predicted"/>
<gene>
    <name evidence="6" type="ORF">C1I98_08405</name>
</gene>
<dbReference type="PROSITE" id="PS50977">
    <property type="entry name" value="HTH_TETR_2"/>
    <property type="match status" value="1"/>
</dbReference>
<keyword evidence="1" id="KW-0805">Transcription regulation</keyword>
<feature type="domain" description="HTH tetR-type" evidence="5">
    <location>
        <begin position="15"/>
        <end position="75"/>
    </location>
</feature>
<dbReference type="PANTHER" id="PTHR30055">
    <property type="entry name" value="HTH-TYPE TRANSCRIPTIONAL REGULATOR RUTR"/>
    <property type="match status" value="1"/>
</dbReference>
<dbReference type="InterPro" id="IPR025996">
    <property type="entry name" value="MT1864/Rv1816-like_C"/>
</dbReference>
<dbReference type="RefSeq" id="WP_111166513.1">
    <property type="nucleotide sequence ID" value="NZ_POUA01000042.1"/>
</dbReference>
<protein>
    <submittedName>
        <fullName evidence="6">TetR/AcrR family transcriptional regulator</fullName>
    </submittedName>
</protein>
<organism evidence="6 7">
    <name type="scientific">Spongiactinospora gelatinilytica</name>
    <dbReference type="NCBI Taxonomy" id="2666298"/>
    <lineage>
        <taxon>Bacteria</taxon>
        <taxon>Bacillati</taxon>
        <taxon>Actinomycetota</taxon>
        <taxon>Actinomycetes</taxon>
        <taxon>Streptosporangiales</taxon>
        <taxon>Streptosporangiaceae</taxon>
        <taxon>Spongiactinospora</taxon>
    </lineage>
</organism>
<evidence type="ECO:0000256" key="2">
    <source>
        <dbReference type="ARBA" id="ARBA00023125"/>
    </source>
</evidence>
<evidence type="ECO:0000256" key="3">
    <source>
        <dbReference type="ARBA" id="ARBA00023163"/>
    </source>
</evidence>
<dbReference type="GO" id="GO:0003700">
    <property type="term" value="F:DNA-binding transcription factor activity"/>
    <property type="evidence" value="ECO:0007669"/>
    <property type="project" value="TreeGrafter"/>
</dbReference>
<sequence length="206" mass="22301">MTSTAYERAQRIGQNAVRTAILDQAITLLTREGHAALTVRRIATEAGCSTKVIYTLFGGKDGLAEALWREGFARFRRALEDVRPGPGPTAHLLALTAAYRAYALAEPYYYRIMFEKVIPEFSPSADDGREARKAFHLLKSACEAAVAAGELAGDPREIADQLWMAMHGAVSLELSGFFERDHADALFPALCAAILRSFTAPPGAAG</sequence>
<keyword evidence="7" id="KW-1185">Reference proteome</keyword>
<dbReference type="PANTHER" id="PTHR30055:SF234">
    <property type="entry name" value="HTH-TYPE TRANSCRIPTIONAL REGULATOR BETI"/>
    <property type="match status" value="1"/>
</dbReference>
<evidence type="ECO:0000259" key="5">
    <source>
        <dbReference type="PROSITE" id="PS50977"/>
    </source>
</evidence>
<dbReference type="AlphaFoldDB" id="A0A2W2HP12"/>
<keyword evidence="2 4" id="KW-0238">DNA-binding</keyword>
<dbReference type="InterPro" id="IPR036271">
    <property type="entry name" value="Tet_transcr_reg_TetR-rel_C_sf"/>
</dbReference>
<dbReference type="EMBL" id="POUA01000042">
    <property type="protein sequence ID" value="PZG51508.1"/>
    <property type="molecule type" value="Genomic_DNA"/>
</dbReference>
<comment type="caution">
    <text evidence="6">The sequence shown here is derived from an EMBL/GenBank/DDBJ whole genome shotgun (WGS) entry which is preliminary data.</text>
</comment>
<dbReference type="InterPro" id="IPR009057">
    <property type="entry name" value="Homeodomain-like_sf"/>
</dbReference>
<dbReference type="Gene3D" id="1.10.357.10">
    <property type="entry name" value="Tetracycline Repressor, domain 2"/>
    <property type="match status" value="1"/>
</dbReference>
<dbReference type="SUPFAM" id="SSF46689">
    <property type="entry name" value="Homeodomain-like"/>
    <property type="match status" value="1"/>
</dbReference>
<dbReference type="Pfam" id="PF13305">
    <property type="entry name" value="TetR_C_33"/>
    <property type="match status" value="1"/>
</dbReference>
<feature type="DNA-binding region" description="H-T-H motif" evidence="4">
    <location>
        <begin position="38"/>
        <end position="57"/>
    </location>
</feature>
<dbReference type="InterPro" id="IPR050109">
    <property type="entry name" value="HTH-type_TetR-like_transc_reg"/>
</dbReference>
<evidence type="ECO:0000256" key="1">
    <source>
        <dbReference type="ARBA" id="ARBA00023015"/>
    </source>
</evidence>
<dbReference type="Proteomes" id="UP000248544">
    <property type="component" value="Unassembled WGS sequence"/>
</dbReference>
<dbReference type="SUPFAM" id="SSF48498">
    <property type="entry name" value="Tetracyclin repressor-like, C-terminal domain"/>
    <property type="match status" value="1"/>
</dbReference>
<reference evidence="6 7" key="1">
    <citation type="submission" date="2018-01" db="EMBL/GenBank/DDBJ databases">
        <title>Draft genome sequence of Sphaerisporangium sp. 7K107.</title>
        <authorList>
            <person name="Sahin N."/>
            <person name="Saygin H."/>
            <person name="Ay H."/>
        </authorList>
    </citation>
    <scope>NUCLEOTIDE SEQUENCE [LARGE SCALE GENOMIC DNA]</scope>
    <source>
        <strain evidence="6 7">7K107</strain>
    </source>
</reference>
<evidence type="ECO:0000313" key="7">
    <source>
        <dbReference type="Proteomes" id="UP000248544"/>
    </source>
</evidence>
<evidence type="ECO:0000313" key="6">
    <source>
        <dbReference type="EMBL" id="PZG51508.1"/>
    </source>
</evidence>
<dbReference type="Gene3D" id="1.10.10.60">
    <property type="entry name" value="Homeodomain-like"/>
    <property type="match status" value="1"/>
</dbReference>
<dbReference type="InterPro" id="IPR001647">
    <property type="entry name" value="HTH_TetR"/>
</dbReference>
<keyword evidence="3" id="KW-0804">Transcription</keyword>
<accession>A0A2W2HP12</accession>
<dbReference type="GO" id="GO:0000976">
    <property type="term" value="F:transcription cis-regulatory region binding"/>
    <property type="evidence" value="ECO:0007669"/>
    <property type="project" value="TreeGrafter"/>
</dbReference>
<evidence type="ECO:0000256" key="4">
    <source>
        <dbReference type="PROSITE-ProRule" id="PRU00335"/>
    </source>
</evidence>
<dbReference type="Pfam" id="PF00440">
    <property type="entry name" value="TetR_N"/>
    <property type="match status" value="1"/>
</dbReference>
<name>A0A2W2HP12_9ACTN</name>